<dbReference type="SUPFAM" id="SSF51604">
    <property type="entry name" value="Enolase C-terminal domain-like"/>
    <property type="match status" value="1"/>
</dbReference>
<dbReference type="FunFam" id="3.20.20.120:FF:000001">
    <property type="entry name" value="Enolase"/>
    <property type="match status" value="1"/>
</dbReference>
<feature type="binding site" evidence="13">
    <location>
        <position position="283"/>
    </location>
    <ligand>
        <name>substrate</name>
    </ligand>
</feature>
<dbReference type="PANTHER" id="PTHR11902:SF1">
    <property type="entry name" value="ENOLASE"/>
    <property type="match status" value="1"/>
</dbReference>
<feature type="binding site" evidence="11 14">
    <location>
        <position position="310"/>
    </location>
    <ligand>
        <name>Mg(2+)</name>
        <dbReference type="ChEBI" id="CHEBI:18420"/>
    </ligand>
</feature>
<dbReference type="SUPFAM" id="SSF54826">
    <property type="entry name" value="Enolase N-terminal domain-like"/>
    <property type="match status" value="1"/>
</dbReference>
<feature type="binding site" evidence="11">
    <location>
        <position position="335"/>
    </location>
    <ligand>
        <name>(2R)-2-phosphoglycerate</name>
        <dbReference type="ChEBI" id="CHEBI:58289"/>
    </ligand>
</feature>
<evidence type="ECO:0000256" key="8">
    <source>
        <dbReference type="ARBA" id="ARBA00022842"/>
    </source>
</evidence>
<dbReference type="Proteomes" id="UP000516660">
    <property type="component" value="Chromosome"/>
</dbReference>
<comment type="similarity">
    <text evidence="2 11">Belongs to the enolase family.</text>
</comment>
<evidence type="ECO:0000256" key="10">
    <source>
        <dbReference type="ARBA" id="ARBA00023239"/>
    </source>
</evidence>
<feature type="binding site" evidence="11">
    <location>
        <position position="365"/>
    </location>
    <ligand>
        <name>(2R)-2-phosphoglycerate</name>
        <dbReference type="ChEBI" id="CHEBI:58289"/>
    </ligand>
</feature>
<dbReference type="SFLD" id="SFLDF00002">
    <property type="entry name" value="enolase"/>
    <property type="match status" value="1"/>
</dbReference>
<evidence type="ECO:0000256" key="11">
    <source>
        <dbReference type="HAMAP-Rule" id="MF_00318"/>
    </source>
</evidence>
<feature type="binding site" evidence="13">
    <location>
        <position position="164"/>
    </location>
    <ligand>
        <name>substrate</name>
    </ligand>
</feature>
<dbReference type="InterPro" id="IPR020810">
    <property type="entry name" value="Enolase_C"/>
</dbReference>
<feature type="domain" description="Enolase N-terminal" evidence="16">
    <location>
        <begin position="4"/>
        <end position="134"/>
    </location>
</feature>
<gene>
    <name evidence="11 17" type="primary">eno</name>
    <name evidence="17" type="ORF">H9X71_11415</name>
</gene>
<evidence type="ECO:0000256" key="12">
    <source>
        <dbReference type="PIRSR" id="PIRSR001400-1"/>
    </source>
</evidence>
<dbReference type="InterPro" id="IPR020809">
    <property type="entry name" value="Enolase_CS"/>
</dbReference>
<keyword evidence="18" id="KW-1185">Reference proteome</keyword>
<evidence type="ECO:0000256" key="7">
    <source>
        <dbReference type="ARBA" id="ARBA00022723"/>
    </source>
</evidence>
<dbReference type="FunFam" id="3.30.390.10:FF:000001">
    <property type="entry name" value="Enolase"/>
    <property type="match status" value="1"/>
</dbReference>
<evidence type="ECO:0000259" key="15">
    <source>
        <dbReference type="SMART" id="SM01192"/>
    </source>
</evidence>
<comment type="pathway">
    <text evidence="1 11">Carbohydrate degradation; glycolysis; pyruvate from D-glyceraldehyde 3-phosphate: step 4/5.</text>
</comment>
<dbReference type="GO" id="GO:0004634">
    <property type="term" value="F:phosphopyruvate hydratase activity"/>
    <property type="evidence" value="ECO:0007669"/>
    <property type="project" value="UniProtKB-UniRule"/>
</dbReference>
<sequence length="426" mass="45008">MAAIEAVNAREILDSRGNPTVEVEVLLEDGTFTRAAVPSGASTGAFEAYELRDGDAGRYLGKGVQKAVAAVRDEIAPAIQDLDAADQRIIDATMIELDGTENKSRLGANALLGVSLAVAKAAADSAELPLYRYLGGPNAHTLPVPMLNVINGGSHADTNVDIQEFMILPVGASTFSEGLRWGVETYHALKSLLKKKGLSTGLGDEGGFAPNLDSNRAALDLLMEAIESAGFTPGKQIALGLDVASSEFFSDGAYTFEGQKVDAAHMTAYFSDLVASYPLITIEDPLDEDDWAGYDHFTAELGSKVQIVGDDLFVTNPKRLADGITRGVANSILVKVNQIGTLTETLDAVALAQRSGYTTVLSHRSGETEDTTIADLAVAVEAGQIKTGAPARSERVAKYNQLLRIEQDLGAAAVYAGRSAFPRFQA</sequence>
<evidence type="ECO:0000256" key="9">
    <source>
        <dbReference type="ARBA" id="ARBA00023152"/>
    </source>
</evidence>
<organism evidence="17 18">
    <name type="scientific">Clavibacter zhangzhiyongii</name>
    <dbReference type="NCBI Taxonomy" id="2768071"/>
    <lineage>
        <taxon>Bacteria</taxon>
        <taxon>Bacillati</taxon>
        <taxon>Actinomycetota</taxon>
        <taxon>Actinomycetes</taxon>
        <taxon>Micrococcales</taxon>
        <taxon>Microbacteriaceae</taxon>
        <taxon>Clavibacter</taxon>
    </lineage>
</organism>
<protein>
    <recommendedName>
        <fullName evidence="4 11">Enolase</fullName>
        <ecNumber evidence="3 11">4.2.1.11</ecNumber>
    </recommendedName>
    <alternativeName>
        <fullName evidence="11">2-phospho-D-glycerate hydro-lyase</fullName>
    </alternativeName>
    <alternativeName>
        <fullName evidence="11">2-phosphoglycerate dehydratase</fullName>
    </alternativeName>
</protein>
<dbReference type="EC" id="4.2.1.11" evidence="3 11"/>
<proteinExistence type="inferred from homology"/>
<dbReference type="AlphaFoldDB" id="A0A7L7Z0I6"/>
<dbReference type="GO" id="GO:0005576">
    <property type="term" value="C:extracellular region"/>
    <property type="evidence" value="ECO:0007669"/>
    <property type="project" value="UniProtKB-SubCell"/>
</dbReference>
<feature type="binding site" evidence="13">
    <location>
        <position position="386"/>
    </location>
    <ligand>
        <name>substrate</name>
    </ligand>
</feature>
<dbReference type="PRINTS" id="PR00148">
    <property type="entry name" value="ENOLASE"/>
</dbReference>
<dbReference type="Pfam" id="PF00113">
    <property type="entry name" value="Enolase_C"/>
    <property type="match status" value="1"/>
</dbReference>
<dbReference type="InterPro" id="IPR036849">
    <property type="entry name" value="Enolase-like_C_sf"/>
</dbReference>
<dbReference type="GO" id="GO:0000287">
    <property type="term" value="F:magnesium ion binding"/>
    <property type="evidence" value="ECO:0007669"/>
    <property type="project" value="UniProtKB-UniRule"/>
</dbReference>
<evidence type="ECO:0000256" key="13">
    <source>
        <dbReference type="PIRSR" id="PIRSR001400-2"/>
    </source>
</evidence>
<dbReference type="PIRSF" id="PIRSF001400">
    <property type="entry name" value="Enolase"/>
    <property type="match status" value="1"/>
</dbReference>
<comment type="catalytic activity">
    <reaction evidence="11">
        <text>(2R)-2-phosphoglycerate = phosphoenolpyruvate + H2O</text>
        <dbReference type="Rhea" id="RHEA:10164"/>
        <dbReference type="ChEBI" id="CHEBI:15377"/>
        <dbReference type="ChEBI" id="CHEBI:58289"/>
        <dbReference type="ChEBI" id="CHEBI:58702"/>
        <dbReference type="EC" id="4.2.1.11"/>
    </reaction>
</comment>
<keyword evidence="9 11" id="KW-0324">Glycolysis</keyword>
<evidence type="ECO:0000256" key="3">
    <source>
        <dbReference type="ARBA" id="ARBA00012058"/>
    </source>
</evidence>
<evidence type="ECO:0000256" key="6">
    <source>
        <dbReference type="ARBA" id="ARBA00022525"/>
    </source>
</evidence>
<evidence type="ECO:0000256" key="2">
    <source>
        <dbReference type="ARBA" id="ARBA00009604"/>
    </source>
</evidence>
<comment type="function">
    <text evidence="11">Catalyzes the reversible conversion of 2-phosphoglycerate (2-PG) into phosphoenolpyruvate (PEP). It is essential for the degradation of carbohydrates via glycolysis.</text>
</comment>
<feature type="binding site" evidence="11 14">
    <location>
        <position position="283"/>
    </location>
    <ligand>
        <name>Mg(2+)</name>
        <dbReference type="ChEBI" id="CHEBI:18420"/>
    </ligand>
</feature>
<dbReference type="Pfam" id="PF03952">
    <property type="entry name" value="Enolase_N"/>
    <property type="match status" value="1"/>
</dbReference>
<accession>A0A7L7Z0I6</accession>
<keyword evidence="17" id="KW-0670">Pyruvate</keyword>
<feature type="binding site" evidence="11">
    <location>
        <position position="163"/>
    </location>
    <ligand>
        <name>(2R)-2-phosphoglycerate</name>
        <dbReference type="ChEBI" id="CHEBI:58289"/>
    </ligand>
</feature>
<dbReference type="NCBIfam" id="TIGR01060">
    <property type="entry name" value="eno"/>
    <property type="match status" value="1"/>
</dbReference>
<dbReference type="PANTHER" id="PTHR11902">
    <property type="entry name" value="ENOLASE"/>
    <property type="match status" value="1"/>
</dbReference>
<evidence type="ECO:0000313" key="17">
    <source>
        <dbReference type="EMBL" id="QOD43205.1"/>
    </source>
</evidence>
<feature type="active site" description="Proton acceptor" evidence="11 12">
    <location>
        <position position="335"/>
    </location>
</feature>
<feature type="domain" description="Enolase C-terminal TIM barrel" evidence="15">
    <location>
        <begin position="139"/>
        <end position="423"/>
    </location>
</feature>
<keyword evidence="6 11" id="KW-0964">Secreted</keyword>
<dbReference type="InterPro" id="IPR029017">
    <property type="entry name" value="Enolase-like_N"/>
</dbReference>
<feature type="binding site" evidence="11">
    <location>
        <position position="364"/>
    </location>
    <ligand>
        <name>(2R)-2-phosphoglycerate</name>
        <dbReference type="ChEBI" id="CHEBI:58289"/>
    </ligand>
</feature>
<dbReference type="Gene3D" id="3.30.390.10">
    <property type="entry name" value="Enolase-like, N-terminal domain"/>
    <property type="match status" value="1"/>
</dbReference>
<dbReference type="HAMAP" id="MF_00318">
    <property type="entry name" value="Enolase"/>
    <property type="match status" value="1"/>
</dbReference>
<comment type="cofactor">
    <cofactor evidence="14">
        <name>Mg(2+)</name>
        <dbReference type="ChEBI" id="CHEBI:18420"/>
    </cofactor>
    <text evidence="14">Mg(2+) is required for catalysis and for stabilizing the dimer.</text>
</comment>
<comment type="cofactor">
    <cofactor evidence="11">
        <name>Mg(2+)</name>
        <dbReference type="ChEBI" id="CHEBI:18420"/>
    </cofactor>
    <text evidence="11">Binds a second Mg(2+) ion via substrate during catalysis.</text>
</comment>
<evidence type="ECO:0000256" key="14">
    <source>
        <dbReference type="PIRSR" id="PIRSR001400-3"/>
    </source>
</evidence>
<keyword evidence="10 11" id="KW-0456">Lyase</keyword>
<keyword evidence="5 11" id="KW-0963">Cytoplasm</keyword>
<evidence type="ECO:0000256" key="5">
    <source>
        <dbReference type="ARBA" id="ARBA00022490"/>
    </source>
</evidence>
<dbReference type="GO" id="GO:0006096">
    <property type="term" value="P:glycolytic process"/>
    <property type="evidence" value="ECO:0007669"/>
    <property type="project" value="UniProtKB-UniRule"/>
</dbReference>
<dbReference type="Gene3D" id="3.20.20.120">
    <property type="entry name" value="Enolase-like C-terminal domain"/>
    <property type="match status" value="1"/>
</dbReference>
<dbReference type="SMART" id="SM01192">
    <property type="entry name" value="Enolase_C"/>
    <property type="match status" value="1"/>
</dbReference>
<evidence type="ECO:0000259" key="16">
    <source>
        <dbReference type="SMART" id="SM01193"/>
    </source>
</evidence>
<evidence type="ECO:0000313" key="18">
    <source>
        <dbReference type="Proteomes" id="UP000516660"/>
    </source>
</evidence>
<name>A0A7L7Z0I6_9MICO</name>
<feature type="binding site" evidence="11">
    <location>
        <position position="386"/>
    </location>
    <ligand>
        <name>(2R)-2-phosphoglycerate</name>
        <dbReference type="ChEBI" id="CHEBI:58289"/>
    </ligand>
</feature>
<feature type="binding site" evidence="13">
    <location>
        <position position="310"/>
    </location>
    <ligand>
        <name>substrate</name>
    </ligand>
</feature>
<feature type="binding site" evidence="11 14">
    <location>
        <position position="242"/>
    </location>
    <ligand>
        <name>Mg(2+)</name>
        <dbReference type="ChEBI" id="CHEBI:18420"/>
    </ligand>
</feature>
<keyword evidence="8 11" id="KW-0460">Magnesium</keyword>
<evidence type="ECO:0000256" key="4">
    <source>
        <dbReference type="ARBA" id="ARBA00017068"/>
    </source>
</evidence>
<dbReference type="SMART" id="SM01193">
    <property type="entry name" value="Enolase_N"/>
    <property type="match status" value="1"/>
</dbReference>
<dbReference type="InterPro" id="IPR020811">
    <property type="entry name" value="Enolase_N"/>
</dbReference>
<dbReference type="SFLD" id="SFLDS00001">
    <property type="entry name" value="Enolase"/>
    <property type="match status" value="1"/>
</dbReference>
<dbReference type="PROSITE" id="PS00164">
    <property type="entry name" value="ENOLASE"/>
    <property type="match status" value="1"/>
</dbReference>
<keyword evidence="7 11" id="KW-0479">Metal-binding</keyword>
<comment type="subcellular location">
    <subcellularLocation>
        <location evidence="11">Cytoplasm</location>
    </subcellularLocation>
    <subcellularLocation>
        <location evidence="11">Secreted</location>
    </subcellularLocation>
    <subcellularLocation>
        <location evidence="11">Cell surface</location>
    </subcellularLocation>
    <text evidence="11">Fractions of enolase are present in both the cytoplasm and on the cell surface.</text>
</comment>
<dbReference type="EMBL" id="CP061274">
    <property type="protein sequence ID" value="QOD43205.1"/>
    <property type="molecule type" value="Genomic_DNA"/>
</dbReference>
<dbReference type="RefSeq" id="WP_191147202.1">
    <property type="nucleotide sequence ID" value="NZ_CP061274.1"/>
</dbReference>
<dbReference type="CDD" id="cd03313">
    <property type="entry name" value="enolase"/>
    <property type="match status" value="1"/>
</dbReference>
<dbReference type="InterPro" id="IPR000941">
    <property type="entry name" value="Enolase"/>
</dbReference>
<dbReference type="UniPathway" id="UPA00109">
    <property type="reaction ID" value="UER00187"/>
</dbReference>
<feature type="binding site" evidence="13">
    <location>
        <begin position="362"/>
        <end position="365"/>
    </location>
    <ligand>
        <name>substrate</name>
    </ligand>
</feature>
<dbReference type="SFLD" id="SFLDG00178">
    <property type="entry name" value="enolase"/>
    <property type="match status" value="1"/>
</dbReference>
<feature type="active site" description="Proton donor" evidence="11 12">
    <location>
        <position position="205"/>
    </location>
</feature>
<evidence type="ECO:0000256" key="1">
    <source>
        <dbReference type="ARBA" id="ARBA00005031"/>
    </source>
</evidence>
<dbReference type="GO" id="GO:0009986">
    <property type="term" value="C:cell surface"/>
    <property type="evidence" value="ECO:0007669"/>
    <property type="project" value="UniProtKB-SubCell"/>
</dbReference>
<dbReference type="GO" id="GO:0000015">
    <property type="term" value="C:phosphopyruvate hydratase complex"/>
    <property type="evidence" value="ECO:0007669"/>
    <property type="project" value="InterPro"/>
</dbReference>
<reference evidence="17 18" key="1">
    <citation type="submission" date="2020-08" db="EMBL/GenBank/DDBJ databases">
        <title>Description of Clavibacter zhangzhiyonge sp. nov., a phytopathogenic actinobacterium isolated from barley seeds, causing leaf brown spot and decline.</title>
        <authorList>
            <person name="Tian Q."/>
            <person name="Chuan J."/>
            <person name="Zhao W."/>
            <person name="Li X."/>
        </authorList>
    </citation>
    <scope>NUCLEOTIDE SEQUENCE [LARGE SCALE GENOMIC DNA]</scope>
    <source>
        <strain evidence="17 18">DM1</strain>
    </source>
</reference>
<dbReference type="KEGG" id="czh:H9X71_11415"/>
<feature type="binding site" evidence="13">
    <location>
        <position position="155"/>
    </location>
    <ligand>
        <name>substrate</name>
    </ligand>
</feature>